<evidence type="ECO:0000256" key="1">
    <source>
        <dbReference type="SAM" id="SignalP"/>
    </source>
</evidence>
<feature type="signal peptide" evidence="1">
    <location>
        <begin position="1"/>
        <end position="19"/>
    </location>
</feature>
<gene>
    <name evidence="2" type="ORF">J5O05_21400</name>
</gene>
<accession>A0A975DLL2</accession>
<sequence length="124" mass="13707">MKKRALVWALVAMCNPALAGSGYEISVSITQGDAVMTFPPIYVKALNEKGQSTFVDCTYTAMLEAQDEQSLRLDAEYICGRDGNVNSAKLPEFVFSSAGDRVQIEFGEQGQHYWKYVATITPKQ</sequence>
<name>A0A975DLL2_9GAMM</name>
<dbReference type="KEGG" id="pxi:J5O05_21400"/>
<keyword evidence="1" id="KW-0732">Signal</keyword>
<geneLocation type="plasmid" evidence="2 3">
    <name>unnamed5</name>
</geneLocation>
<dbReference type="RefSeq" id="WP_208844944.1">
    <property type="nucleotide sequence ID" value="NZ_CP072135.1"/>
</dbReference>
<dbReference type="AlphaFoldDB" id="A0A975DLL2"/>
<evidence type="ECO:0000313" key="3">
    <source>
        <dbReference type="Proteomes" id="UP000664904"/>
    </source>
</evidence>
<dbReference type="Proteomes" id="UP000664904">
    <property type="component" value="Plasmid unnamed5"/>
</dbReference>
<feature type="chain" id="PRO_5036995204" evidence="1">
    <location>
        <begin position="20"/>
        <end position="124"/>
    </location>
</feature>
<organism evidence="2 3">
    <name type="scientific">Pseudoalteromonas xiamenensis</name>
    <dbReference type="NCBI Taxonomy" id="882626"/>
    <lineage>
        <taxon>Bacteria</taxon>
        <taxon>Pseudomonadati</taxon>
        <taxon>Pseudomonadota</taxon>
        <taxon>Gammaproteobacteria</taxon>
        <taxon>Alteromonadales</taxon>
        <taxon>Pseudoalteromonadaceae</taxon>
        <taxon>Pseudoalteromonas</taxon>
    </lineage>
</organism>
<dbReference type="EMBL" id="CP072135">
    <property type="protein sequence ID" value="QTH73325.1"/>
    <property type="molecule type" value="Genomic_DNA"/>
</dbReference>
<protein>
    <submittedName>
        <fullName evidence="2">Uncharacterized protein</fullName>
    </submittedName>
</protein>
<evidence type="ECO:0000313" key="2">
    <source>
        <dbReference type="EMBL" id="QTH73325.1"/>
    </source>
</evidence>
<reference evidence="2" key="1">
    <citation type="submission" date="2021-03" db="EMBL/GenBank/DDBJ databases">
        <title>Complete Genome of Pseudoalteromonas xiamenensis STKMTI.2, a new potential marine bacterium producing anti-Vibrio compounds.</title>
        <authorList>
            <person name="Handayani D.P."/>
            <person name="Isnansetyo A."/>
            <person name="Istiqomah I."/>
            <person name="Jumina J."/>
        </authorList>
    </citation>
    <scope>NUCLEOTIDE SEQUENCE</scope>
    <source>
        <strain evidence="2">STKMTI.2</strain>
        <plasmid evidence="2">unnamed5</plasmid>
    </source>
</reference>
<proteinExistence type="predicted"/>
<keyword evidence="3" id="KW-1185">Reference proteome</keyword>
<keyword evidence="2" id="KW-0614">Plasmid</keyword>